<dbReference type="Gene3D" id="3.40.50.11310">
    <property type="entry name" value="Bacterial phosphonate metabolism protein PhnH"/>
    <property type="match status" value="1"/>
</dbReference>
<name>A0A7V7PLM6_9HYPH</name>
<dbReference type="GO" id="GO:0016829">
    <property type="term" value="F:lyase activity"/>
    <property type="evidence" value="ECO:0007669"/>
    <property type="project" value="UniProtKB-KW"/>
</dbReference>
<sequence>MSASLSASAVAGGFRNPVFDAQTAFRRIMDAFARPGTIADLGNFVEAPPALPPAAAALVATLADADVAVFLDAPGTGDAAAWIAFQTGAAIAAAPADAVFVVLAPASDPAGWGRFPIGTDSYPDRSATLLLPVEALEGGAPLRLSGPGIESSEVVAPRGLPDGFLASRAANATLFPRGHDLVLVAGARLLALPRTTSVKEA</sequence>
<dbReference type="NCBIfam" id="TIGR03292">
    <property type="entry name" value="PhnH_redo"/>
    <property type="match status" value="1"/>
</dbReference>
<proteinExistence type="predicted"/>
<dbReference type="AlphaFoldDB" id="A0A7V7PLM6"/>
<protein>
    <submittedName>
        <fullName evidence="1">Phosphonate C-P lyase system protein PhnH</fullName>
    </submittedName>
</protein>
<dbReference type="InterPro" id="IPR008772">
    <property type="entry name" value="Phosphonate_metab_PhnH"/>
</dbReference>
<comment type="caution">
    <text evidence="1">The sequence shown here is derived from an EMBL/GenBank/DDBJ whole genome shotgun (WGS) entry which is preliminary data.</text>
</comment>
<gene>
    <name evidence="1" type="primary">phnH</name>
    <name evidence="1" type="ORF">F6X38_18465</name>
</gene>
<dbReference type="PIRSF" id="PIRSF020680">
    <property type="entry name" value="PhnH"/>
    <property type="match status" value="1"/>
</dbReference>
<accession>A0A7V7PLM6</accession>
<keyword evidence="1" id="KW-0456">Lyase</keyword>
<organism evidence="1 2">
    <name type="scientific">Plantimonas leprariae</name>
    <dbReference type="NCBI Taxonomy" id="2615207"/>
    <lineage>
        <taxon>Bacteria</taxon>
        <taxon>Pseudomonadati</taxon>
        <taxon>Pseudomonadota</taxon>
        <taxon>Alphaproteobacteria</taxon>
        <taxon>Hyphomicrobiales</taxon>
        <taxon>Aurantimonadaceae</taxon>
        <taxon>Plantimonas</taxon>
    </lineage>
</organism>
<evidence type="ECO:0000313" key="2">
    <source>
        <dbReference type="Proteomes" id="UP000432089"/>
    </source>
</evidence>
<reference evidence="1 2" key="1">
    <citation type="submission" date="2019-09" db="EMBL/GenBank/DDBJ databases">
        <title>YIM 132180 draft genome.</title>
        <authorList>
            <person name="Zhang K."/>
        </authorList>
    </citation>
    <scope>NUCLEOTIDE SEQUENCE [LARGE SCALE GENOMIC DNA]</scope>
    <source>
        <strain evidence="1 2">YIM 132180</strain>
    </source>
</reference>
<dbReference type="SUPFAM" id="SSF159709">
    <property type="entry name" value="PhnH-like"/>
    <property type="match status" value="1"/>
</dbReference>
<evidence type="ECO:0000313" key="1">
    <source>
        <dbReference type="EMBL" id="KAB0677374.1"/>
    </source>
</evidence>
<dbReference type="InterPro" id="IPR038058">
    <property type="entry name" value="PhnH-like_sp"/>
</dbReference>
<dbReference type="GO" id="GO:0019634">
    <property type="term" value="P:organic phosphonate metabolic process"/>
    <property type="evidence" value="ECO:0007669"/>
    <property type="project" value="InterPro"/>
</dbReference>
<dbReference type="Proteomes" id="UP000432089">
    <property type="component" value="Unassembled WGS sequence"/>
</dbReference>
<dbReference type="Pfam" id="PF05845">
    <property type="entry name" value="PhnH"/>
    <property type="match status" value="1"/>
</dbReference>
<keyword evidence="2" id="KW-1185">Reference proteome</keyword>
<dbReference type="RefSeq" id="WP_150972259.1">
    <property type="nucleotide sequence ID" value="NZ_VZDO01000017.1"/>
</dbReference>
<dbReference type="EMBL" id="VZDO01000017">
    <property type="protein sequence ID" value="KAB0677374.1"/>
    <property type="molecule type" value="Genomic_DNA"/>
</dbReference>